<evidence type="ECO:0000256" key="6">
    <source>
        <dbReference type="SAM" id="SignalP"/>
    </source>
</evidence>
<name>A0A9Q0FRU1_9ROSI</name>
<keyword evidence="4" id="KW-0379">Hydroxylation</keyword>
<feature type="chain" id="PRO_5040338298" evidence="6">
    <location>
        <begin position="24"/>
        <end position="111"/>
    </location>
</feature>
<dbReference type="GO" id="GO:0030154">
    <property type="term" value="P:cell differentiation"/>
    <property type="evidence" value="ECO:0007669"/>
    <property type="project" value="UniProtKB-KW"/>
</dbReference>
<evidence type="ECO:0000256" key="3">
    <source>
        <dbReference type="ARBA" id="ARBA00022782"/>
    </source>
</evidence>
<comment type="caution">
    <text evidence="7">The sequence shown here is derived from an EMBL/GenBank/DDBJ whole genome shotgun (WGS) entry which is preliminary data.</text>
</comment>
<keyword evidence="6" id="KW-0732">Signal</keyword>
<evidence type="ECO:0000256" key="2">
    <source>
        <dbReference type="ARBA" id="ARBA00022473"/>
    </source>
</evidence>
<comment type="similarity">
    <text evidence="1">Belongs to the CLV3/ESR signal peptide family.</text>
</comment>
<dbReference type="Proteomes" id="UP001141552">
    <property type="component" value="Unassembled WGS sequence"/>
</dbReference>
<dbReference type="InterPro" id="IPR039618">
    <property type="entry name" value="CLE9-13"/>
</dbReference>
<accession>A0A9Q0FRU1</accession>
<feature type="region of interest" description="Disordered" evidence="5">
    <location>
        <begin position="65"/>
        <end position="111"/>
    </location>
</feature>
<keyword evidence="2" id="KW-0217">Developmental protein</keyword>
<organism evidence="7 8">
    <name type="scientific">Turnera subulata</name>
    <dbReference type="NCBI Taxonomy" id="218843"/>
    <lineage>
        <taxon>Eukaryota</taxon>
        <taxon>Viridiplantae</taxon>
        <taxon>Streptophyta</taxon>
        <taxon>Embryophyta</taxon>
        <taxon>Tracheophyta</taxon>
        <taxon>Spermatophyta</taxon>
        <taxon>Magnoliopsida</taxon>
        <taxon>eudicotyledons</taxon>
        <taxon>Gunneridae</taxon>
        <taxon>Pentapetalae</taxon>
        <taxon>rosids</taxon>
        <taxon>fabids</taxon>
        <taxon>Malpighiales</taxon>
        <taxon>Passifloraceae</taxon>
        <taxon>Turnera</taxon>
    </lineage>
</organism>
<dbReference type="AlphaFoldDB" id="A0A9Q0FRU1"/>
<feature type="compositionally biased region" description="Basic and acidic residues" evidence="5">
    <location>
        <begin position="70"/>
        <end position="101"/>
    </location>
</feature>
<evidence type="ECO:0000313" key="7">
    <source>
        <dbReference type="EMBL" id="KAJ4836441.1"/>
    </source>
</evidence>
<reference evidence="7" key="2">
    <citation type="journal article" date="2023" name="Plants (Basel)">
        <title>Annotation of the Turnera subulata (Passifloraceae) Draft Genome Reveals the S-Locus Evolved after the Divergence of Turneroideae from Passifloroideae in a Stepwise Manner.</title>
        <authorList>
            <person name="Henning P.M."/>
            <person name="Roalson E.H."/>
            <person name="Mir W."/>
            <person name="McCubbin A.G."/>
            <person name="Shore J.S."/>
        </authorList>
    </citation>
    <scope>NUCLEOTIDE SEQUENCE</scope>
    <source>
        <strain evidence="7">F60SS</strain>
    </source>
</reference>
<keyword evidence="8" id="KW-1185">Reference proteome</keyword>
<evidence type="ECO:0000313" key="8">
    <source>
        <dbReference type="Proteomes" id="UP001141552"/>
    </source>
</evidence>
<sequence length="111" mass="13017">MALNISHMLRVILLLSLLLLVFRELYNPKSKNNTKEIANFSYLPHRPLIINRKVLASKFDFTPFQQNQHAQDHDKHSKDKQKQEEAAQNEIDPRYGVEKRRVPTGPNPLHH</sequence>
<evidence type="ECO:0000256" key="4">
    <source>
        <dbReference type="ARBA" id="ARBA00023278"/>
    </source>
</evidence>
<evidence type="ECO:0000256" key="1">
    <source>
        <dbReference type="ARBA" id="ARBA00005416"/>
    </source>
</evidence>
<feature type="signal peptide" evidence="6">
    <location>
        <begin position="1"/>
        <end position="23"/>
    </location>
</feature>
<gene>
    <name evidence="7" type="ORF">Tsubulata_051472</name>
</gene>
<reference evidence="7" key="1">
    <citation type="submission" date="2022-02" db="EMBL/GenBank/DDBJ databases">
        <authorList>
            <person name="Henning P.M."/>
            <person name="McCubbin A.G."/>
            <person name="Shore J.S."/>
        </authorList>
    </citation>
    <scope>NUCLEOTIDE SEQUENCE</scope>
    <source>
        <strain evidence="7">F60SS</strain>
        <tissue evidence="7">Leaves</tissue>
    </source>
</reference>
<dbReference type="OrthoDB" id="753861at2759"/>
<dbReference type="EMBL" id="JAKUCV010004118">
    <property type="protein sequence ID" value="KAJ4836441.1"/>
    <property type="molecule type" value="Genomic_DNA"/>
</dbReference>
<dbReference type="PANTHER" id="PTHR34359:SF28">
    <property type="entry name" value="CLAVATA3_ESR (CLE)-RELATED PROTEIN 12"/>
    <property type="match status" value="1"/>
</dbReference>
<dbReference type="PANTHER" id="PTHR34359">
    <property type="entry name" value="CLAVATA3/ESR (CLE)-RELATED PROTEIN 10"/>
    <property type="match status" value="1"/>
</dbReference>
<evidence type="ECO:0000256" key="5">
    <source>
        <dbReference type="SAM" id="MobiDB-lite"/>
    </source>
</evidence>
<protein>
    <submittedName>
        <fullName evidence="7">Uncharacterized protein</fullName>
    </submittedName>
</protein>
<proteinExistence type="inferred from homology"/>
<keyword evidence="3" id="KW-0221">Differentiation</keyword>